<evidence type="ECO:0000256" key="11">
    <source>
        <dbReference type="ARBA" id="ARBA00023315"/>
    </source>
</evidence>
<dbReference type="PROSITE" id="PS00850">
    <property type="entry name" value="GLY_RADICAL_1"/>
    <property type="match status" value="1"/>
</dbReference>
<dbReference type="UniPathway" id="UPA00920">
    <property type="reaction ID" value="UER00891"/>
</dbReference>
<dbReference type="CDD" id="cd01678">
    <property type="entry name" value="PFL1"/>
    <property type="match status" value="1"/>
</dbReference>
<evidence type="ECO:0000256" key="9">
    <source>
        <dbReference type="ARBA" id="ARBA00022818"/>
    </source>
</evidence>
<evidence type="ECO:0000256" key="14">
    <source>
        <dbReference type="PIRSR" id="PIRSR000379-1"/>
    </source>
</evidence>
<dbReference type="InterPro" id="IPR050244">
    <property type="entry name" value="Auton_GlycylRad_Cofactor"/>
</dbReference>
<dbReference type="EC" id="2.3.1.54" evidence="4 17"/>
<evidence type="ECO:0000256" key="7">
    <source>
        <dbReference type="ARBA" id="ARBA00022526"/>
    </source>
</evidence>
<evidence type="ECO:0000256" key="8">
    <source>
        <dbReference type="ARBA" id="ARBA00022679"/>
    </source>
</evidence>
<dbReference type="EMBL" id="AE014295">
    <property type="protein sequence ID" value="AAN24763.1"/>
    <property type="molecule type" value="Genomic_DNA"/>
</dbReference>
<evidence type="ECO:0000313" key="21">
    <source>
        <dbReference type="Proteomes" id="UP000000439"/>
    </source>
</evidence>
<evidence type="ECO:0000256" key="16">
    <source>
        <dbReference type="PROSITE-ProRule" id="PRU00493"/>
    </source>
</evidence>
<evidence type="ECO:0000256" key="12">
    <source>
        <dbReference type="ARBA" id="ARBA00031063"/>
    </source>
</evidence>
<comment type="catalytic activity">
    <reaction evidence="13 17">
        <text>formate + acetyl-CoA = pyruvate + CoA</text>
        <dbReference type="Rhea" id="RHEA:11844"/>
        <dbReference type="ChEBI" id="CHEBI:15361"/>
        <dbReference type="ChEBI" id="CHEBI:15740"/>
        <dbReference type="ChEBI" id="CHEBI:57287"/>
        <dbReference type="ChEBI" id="CHEBI:57288"/>
        <dbReference type="EC" id="2.3.1.54"/>
    </reaction>
</comment>
<evidence type="ECO:0000259" key="18">
    <source>
        <dbReference type="PROSITE" id="PS51149"/>
    </source>
</evidence>
<feature type="domain" description="PFL" evidence="19">
    <location>
        <begin position="26"/>
        <end position="671"/>
    </location>
</feature>
<dbReference type="PROSITE" id="PS51149">
    <property type="entry name" value="GLY_RADICAL_2"/>
    <property type="match status" value="1"/>
</dbReference>
<comment type="similarity">
    <text evidence="3 17">Belongs to the glycyl radical enzyme (GRE) family. PFL subfamily.</text>
</comment>
<dbReference type="KEGG" id="blo:BL0951"/>
<accession>Q8G5Q3</accession>
<feature type="active site" description="S-acetylcysteine intermediate" evidence="14">
    <location>
        <position position="443"/>
    </location>
</feature>
<dbReference type="PANTHER" id="PTHR30191:SF0">
    <property type="entry name" value="FORMATE ACETYLTRANSFERASE 1"/>
    <property type="match status" value="1"/>
</dbReference>
<sequence length="804" mass="90488">MKMRNLQPHLRSDMTAVENAAVSQEELDAKAWAGFTEGNWQKDIDVRDFIQKNYTPYEGDETFLAPATEKTKHLWKYLDDNYLAVERKQRVYDVDTHTPADVDAFPAGYIDSPEVDNVVVGLQTDVPCKRAMMPNGGWRMVEQAIKEAGKEPDPEIKKIFTKYRKTHNDGVFGVYTKQIKVARHNKILTGLPDAYGRGRIIGDYRRVALYGVNKLIAFKKRDKDSVPYRNDFTEPEIEHWIRFREEHDEQIKALKKLINLGNEYGLDLSRPAQTAQEAVQWTYMGYLASIKSQDGAAMSFGRNSAFLDCYIERDLQAGKITETDAQELIDNIVMKLRIVRFLRTKDYDSIFSGDPYWATWSDAGFGDDGRSMVTKTSFRLLNTLTLEHLGPGPEPNITIFWDPKLPEAYKRFCAKISIDTSAIQYESDKEIRSHWGDDAAIACCVSPMRVGKQMQFFAARVNSAKALLYAINGGRDEMTGMQVIDKGVIEPITPEADGTLDYEKVKNNYEKALEWLSETYVMALNIIHYMHDKYAYESIEMALHDKEVYRTLGCGMSGLSIAADSLAAVKYAKVYPIYNKDAKTLEGHEYEYVEGADDDLIVGYRTEGEFPVYGNDDDRADDIAKWVVSTVMGQVKRLPVYRGAVPTQSILTITSNVEYGKNTGSFPSGHAKGTPYAPGANPENGMDSHGMLPSMFSVGKIDYNDALDGISLTNTITPDGLGRDEDERIGNLVGILDAGNGHGLYHANINVLRKETMEDAVEHPEKYPHLTVRVSGYAVNFVKLTKEQQLDVISRTFHQGAVVD</sequence>
<dbReference type="InterPro" id="IPR019777">
    <property type="entry name" value="Form_AcTrfase_GR_CS"/>
</dbReference>
<evidence type="ECO:0000256" key="2">
    <source>
        <dbReference type="ARBA" id="ARBA00004809"/>
    </source>
</evidence>
<evidence type="ECO:0000256" key="3">
    <source>
        <dbReference type="ARBA" id="ARBA00008375"/>
    </source>
</evidence>
<evidence type="ECO:0000313" key="20">
    <source>
        <dbReference type="EMBL" id="AAN24763.1"/>
    </source>
</evidence>
<dbReference type="PANTHER" id="PTHR30191">
    <property type="entry name" value="FORMATE ACETYLTRANSFERASE"/>
    <property type="match status" value="1"/>
</dbReference>
<dbReference type="AlphaFoldDB" id="Q8G5Q3"/>
<evidence type="ECO:0000256" key="17">
    <source>
        <dbReference type="RuleBase" id="RU368075"/>
    </source>
</evidence>
<dbReference type="PhylomeDB" id="Q8G5Q3"/>
<dbReference type="InterPro" id="IPR005949">
    <property type="entry name" value="Form_AcTrfase"/>
</dbReference>
<evidence type="ECO:0000259" key="19">
    <source>
        <dbReference type="PROSITE" id="PS51554"/>
    </source>
</evidence>
<dbReference type="Gene3D" id="3.20.70.20">
    <property type="match status" value="1"/>
</dbReference>
<dbReference type="InterPro" id="IPR001150">
    <property type="entry name" value="Gly_radical"/>
</dbReference>
<gene>
    <name evidence="20" type="primary">pfl</name>
    <name evidence="20" type="ordered locus">BL0951</name>
</gene>
<feature type="domain" description="Glycine radical" evidence="18">
    <location>
        <begin position="678"/>
        <end position="801"/>
    </location>
</feature>
<evidence type="ECO:0000256" key="5">
    <source>
        <dbReference type="ARBA" id="ARBA00013897"/>
    </source>
</evidence>
<keyword evidence="10 17" id="KW-0119">Carbohydrate metabolism</keyword>
<dbReference type="HOGENOM" id="CLU_023898_0_0_11"/>
<feature type="active site" description="Cysteine radical intermediate" evidence="14">
    <location>
        <position position="444"/>
    </location>
</feature>
<evidence type="ECO:0000256" key="15">
    <source>
        <dbReference type="PIRSR" id="PIRSR000379-2"/>
    </source>
</evidence>
<evidence type="ECO:0000256" key="6">
    <source>
        <dbReference type="ARBA" id="ARBA00022490"/>
    </source>
</evidence>
<dbReference type="PATRIC" id="fig|206672.9.peg.654"/>
<dbReference type="NCBIfam" id="TIGR01255">
    <property type="entry name" value="pyr_form_ly_1"/>
    <property type="match status" value="1"/>
</dbReference>
<keyword evidence="6 17" id="KW-0963">Cytoplasm</keyword>
<comment type="subcellular location">
    <subcellularLocation>
        <location evidence="1 17">Cytoplasm</location>
    </subcellularLocation>
</comment>
<dbReference type="PROSITE" id="PS51554">
    <property type="entry name" value="PFL"/>
    <property type="match status" value="1"/>
</dbReference>
<evidence type="ECO:0000256" key="1">
    <source>
        <dbReference type="ARBA" id="ARBA00004496"/>
    </source>
</evidence>
<keyword evidence="8 17" id="KW-0808">Transferase</keyword>
<evidence type="ECO:0000256" key="10">
    <source>
        <dbReference type="ARBA" id="ARBA00023277"/>
    </source>
</evidence>
<dbReference type="InterPro" id="IPR004184">
    <property type="entry name" value="PFL_dom"/>
</dbReference>
<dbReference type="STRING" id="206672.BL0951"/>
<dbReference type="Pfam" id="PF01228">
    <property type="entry name" value="Gly_radical"/>
    <property type="match status" value="1"/>
</dbReference>
<reference evidence="20 21" key="1">
    <citation type="journal article" date="2002" name="Proc. Natl. Acad. Sci. U.S.A.">
        <title>The genome sequence of Bifidobacterium longum reflects its adaptation to the human gastrointestinal tract.</title>
        <authorList>
            <person name="Schell M.A."/>
            <person name="Karmirantzou M."/>
            <person name="Snel B."/>
            <person name="Vilanova D."/>
            <person name="Berger B."/>
            <person name="Pessi G."/>
            <person name="Zwahlen M.C."/>
            <person name="Desiere F."/>
            <person name="Bork P."/>
            <person name="Delley M."/>
            <person name="Pridmore R.D."/>
            <person name="Arigoni F."/>
        </authorList>
    </citation>
    <scope>NUCLEOTIDE SEQUENCE [LARGE SCALE GENOMIC DNA]</scope>
    <source>
        <strain evidence="21">NCC 2705</strain>
    </source>
</reference>
<organism evidence="20 21">
    <name type="scientific">Bifidobacterium longum (strain NCC 2705)</name>
    <dbReference type="NCBI Taxonomy" id="206672"/>
    <lineage>
        <taxon>Bacteria</taxon>
        <taxon>Bacillati</taxon>
        <taxon>Actinomycetota</taxon>
        <taxon>Actinomycetes</taxon>
        <taxon>Bifidobacteriales</taxon>
        <taxon>Bifidobacteriaceae</taxon>
        <taxon>Bifidobacterium</taxon>
    </lineage>
</organism>
<dbReference type="SUPFAM" id="SSF51998">
    <property type="entry name" value="PFL-like glycyl radical enzymes"/>
    <property type="match status" value="1"/>
</dbReference>
<dbReference type="OrthoDB" id="9803969at2"/>
<comment type="subunit">
    <text evidence="17">Homodimer.</text>
</comment>
<evidence type="ECO:0000256" key="13">
    <source>
        <dbReference type="ARBA" id="ARBA00049029"/>
    </source>
</evidence>
<evidence type="ECO:0000256" key="4">
    <source>
        <dbReference type="ARBA" id="ARBA00013214"/>
    </source>
</evidence>
<keyword evidence="11 17" id="KW-0012">Acyltransferase</keyword>
<feature type="modified residue" description="Glycine radical" evidence="15 16">
    <location>
        <position position="776"/>
    </location>
</feature>
<protein>
    <recommendedName>
        <fullName evidence="5 17">Formate acetyltransferase</fullName>
        <ecNumber evidence="4 17">2.3.1.54</ecNumber>
    </recommendedName>
    <alternativeName>
        <fullName evidence="12 17">Pyruvate formate-lyase</fullName>
    </alternativeName>
</protein>
<dbReference type="GO" id="GO:0006006">
    <property type="term" value="P:glucose metabolic process"/>
    <property type="evidence" value="ECO:0007669"/>
    <property type="project" value="UniProtKB-UniRule"/>
</dbReference>
<dbReference type="Proteomes" id="UP000000439">
    <property type="component" value="Chromosome"/>
</dbReference>
<keyword evidence="7 17" id="KW-0313">Glucose metabolism</keyword>
<name>Q8G5Q3_BIFLO</name>
<comment type="pathway">
    <text evidence="2 17">Fermentation; pyruvate fermentation; formate from pyruvate: step 1/1.</text>
</comment>
<proteinExistence type="inferred from homology"/>
<dbReference type="Pfam" id="PF02901">
    <property type="entry name" value="PFL-like"/>
    <property type="match status" value="1"/>
</dbReference>
<dbReference type="GO" id="GO:0005829">
    <property type="term" value="C:cytosol"/>
    <property type="evidence" value="ECO:0007669"/>
    <property type="project" value="TreeGrafter"/>
</dbReference>
<dbReference type="EnsemblBacteria" id="AAN24763">
    <property type="protein sequence ID" value="AAN24763"/>
    <property type="gene ID" value="BL0951"/>
</dbReference>
<dbReference type="GO" id="GO:0008861">
    <property type="term" value="F:formate C-acetyltransferase activity"/>
    <property type="evidence" value="ECO:0007669"/>
    <property type="project" value="UniProtKB-UniRule"/>
</dbReference>
<keyword evidence="21" id="KW-1185">Reference proteome</keyword>
<keyword evidence="9 15" id="KW-0556">Organic radical</keyword>
<dbReference type="PIRSF" id="PIRSF000379">
    <property type="entry name" value="For_Ac_trans_1"/>
    <property type="match status" value="1"/>
</dbReference>